<feature type="chain" id="PRO_5040373306" description="Neuropeptide" evidence="1">
    <location>
        <begin position="19"/>
        <end position="70"/>
    </location>
</feature>
<name>A0A9P0HK27_NEZVI</name>
<dbReference type="EMBL" id="OV725081">
    <property type="protein sequence ID" value="CAH1403574.1"/>
    <property type="molecule type" value="Genomic_DNA"/>
</dbReference>
<sequence length="70" mass="7871">MRPCIPFLLAGWSSLVCTSGTEQSNSSHMDSLTEKETSCPCGLSNKVNLINALGFYNVIQDFISHFYFYR</sequence>
<evidence type="ECO:0000313" key="3">
    <source>
        <dbReference type="Proteomes" id="UP001152798"/>
    </source>
</evidence>
<accession>A0A9P0HK27</accession>
<feature type="signal peptide" evidence="1">
    <location>
        <begin position="1"/>
        <end position="18"/>
    </location>
</feature>
<dbReference type="Proteomes" id="UP001152798">
    <property type="component" value="Chromosome 5"/>
</dbReference>
<keyword evidence="3" id="KW-1185">Reference proteome</keyword>
<evidence type="ECO:0008006" key="4">
    <source>
        <dbReference type="Google" id="ProtNLM"/>
    </source>
</evidence>
<protein>
    <recommendedName>
        <fullName evidence="4">Neuropeptide</fullName>
    </recommendedName>
</protein>
<dbReference type="AlphaFoldDB" id="A0A9P0HK27"/>
<proteinExistence type="predicted"/>
<organism evidence="2 3">
    <name type="scientific">Nezara viridula</name>
    <name type="common">Southern green stink bug</name>
    <name type="synonym">Cimex viridulus</name>
    <dbReference type="NCBI Taxonomy" id="85310"/>
    <lineage>
        <taxon>Eukaryota</taxon>
        <taxon>Metazoa</taxon>
        <taxon>Ecdysozoa</taxon>
        <taxon>Arthropoda</taxon>
        <taxon>Hexapoda</taxon>
        <taxon>Insecta</taxon>
        <taxon>Pterygota</taxon>
        <taxon>Neoptera</taxon>
        <taxon>Paraneoptera</taxon>
        <taxon>Hemiptera</taxon>
        <taxon>Heteroptera</taxon>
        <taxon>Panheteroptera</taxon>
        <taxon>Pentatomomorpha</taxon>
        <taxon>Pentatomoidea</taxon>
        <taxon>Pentatomidae</taxon>
        <taxon>Pentatominae</taxon>
        <taxon>Nezara</taxon>
    </lineage>
</organism>
<gene>
    <name evidence="2" type="ORF">NEZAVI_LOCUS12167</name>
</gene>
<evidence type="ECO:0000313" key="2">
    <source>
        <dbReference type="EMBL" id="CAH1403574.1"/>
    </source>
</evidence>
<reference evidence="2" key="1">
    <citation type="submission" date="2022-01" db="EMBL/GenBank/DDBJ databases">
        <authorList>
            <person name="King R."/>
        </authorList>
    </citation>
    <scope>NUCLEOTIDE SEQUENCE</scope>
</reference>
<evidence type="ECO:0000256" key="1">
    <source>
        <dbReference type="SAM" id="SignalP"/>
    </source>
</evidence>
<keyword evidence="1" id="KW-0732">Signal</keyword>